<evidence type="ECO:0000256" key="1">
    <source>
        <dbReference type="SAM" id="MobiDB-lite"/>
    </source>
</evidence>
<keyword evidence="4" id="KW-1185">Reference proteome</keyword>
<dbReference type="Proteomes" id="UP000236724">
    <property type="component" value="Unassembled WGS sequence"/>
</dbReference>
<sequence>MNGIILYIAVFLLFFNLPSLADTYTKNNSASVGQVIEDGNHVSVSAGNVIITHGEDSDITIEVDCSEQDCADSGDITASAVVNGHSKEVRVHNSRVRVKVFHEKQEDTGNKDKSKNKNKKDFFDNDPFFKD</sequence>
<evidence type="ECO:0000256" key="2">
    <source>
        <dbReference type="SAM" id="SignalP"/>
    </source>
</evidence>
<name>A0A1H6F474_9GAMM</name>
<accession>A0A1H6F474</accession>
<organism evidence="3 4">
    <name type="scientific">Candidatus Venteria ishoeyi</name>
    <dbReference type="NCBI Taxonomy" id="1899563"/>
    <lineage>
        <taxon>Bacteria</taxon>
        <taxon>Pseudomonadati</taxon>
        <taxon>Pseudomonadota</taxon>
        <taxon>Gammaproteobacteria</taxon>
        <taxon>Thiotrichales</taxon>
        <taxon>Thiotrichaceae</taxon>
        <taxon>Venteria</taxon>
    </lineage>
</organism>
<dbReference type="EMBL" id="FMSV02000127">
    <property type="protein sequence ID" value="SEH04892.1"/>
    <property type="molecule type" value="Genomic_DNA"/>
</dbReference>
<dbReference type="RefSeq" id="WP_103918907.1">
    <property type="nucleotide sequence ID" value="NZ_FMSV02000127.1"/>
</dbReference>
<feature type="chain" id="PRO_5014608415" evidence="2">
    <location>
        <begin position="22"/>
        <end position="131"/>
    </location>
</feature>
<evidence type="ECO:0000313" key="3">
    <source>
        <dbReference type="EMBL" id="SEH04892.1"/>
    </source>
</evidence>
<gene>
    <name evidence="3" type="ORF">MBHS_00744</name>
</gene>
<reference evidence="3 4" key="1">
    <citation type="submission" date="2016-10" db="EMBL/GenBank/DDBJ databases">
        <authorList>
            <person name="de Groot N.N."/>
        </authorList>
    </citation>
    <scope>NUCLEOTIDE SEQUENCE [LARGE SCALE GENOMIC DNA]</scope>
    <source>
        <strain evidence="3">MBHS1</strain>
    </source>
</reference>
<feature type="signal peptide" evidence="2">
    <location>
        <begin position="1"/>
        <end position="21"/>
    </location>
</feature>
<keyword evidence="2" id="KW-0732">Signal</keyword>
<protein>
    <submittedName>
        <fullName evidence="3">Uncharacterized protein</fullName>
    </submittedName>
</protein>
<evidence type="ECO:0000313" key="4">
    <source>
        <dbReference type="Proteomes" id="UP000236724"/>
    </source>
</evidence>
<proteinExistence type="predicted"/>
<dbReference type="AlphaFoldDB" id="A0A1H6F474"/>
<feature type="region of interest" description="Disordered" evidence="1">
    <location>
        <begin position="100"/>
        <end position="131"/>
    </location>
</feature>